<keyword evidence="15" id="KW-1185">Reference proteome</keyword>
<evidence type="ECO:0000256" key="7">
    <source>
        <dbReference type="ARBA" id="ARBA00022989"/>
    </source>
</evidence>
<evidence type="ECO:0000313" key="15">
    <source>
        <dbReference type="Proteomes" id="UP000785679"/>
    </source>
</evidence>
<evidence type="ECO:0000256" key="9">
    <source>
        <dbReference type="ARBA" id="ARBA00023004"/>
    </source>
</evidence>
<dbReference type="PANTHER" id="PTHR38674">
    <property type="entry name" value="ALKANE 1-MONOOXYGENASE 1"/>
    <property type="match status" value="1"/>
</dbReference>
<keyword evidence="4" id="KW-0997">Cell inner membrane</keyword>
<keyword evidence="3" id="KW-1003">Cell membrane</keyword>
<dbReference type="OrthoDB" id="507375at2759"/>
<dbReference type="GO" id="GO:0006629">
    <property type="term" value="P:lipid metabolic process"/>
    <property type="evidence" value="ECO:0007669"/>
    <property type="project" value="InterPro"/>
</dbReference>
<evidence type="ECO:0000256" key="8">
    <source>
        <dbReference type="ARBA" id="ARBA00023002"/>
    </source>
</evidence>
<feature type="domain" description="Fatty acid desaturase" evidence="13">
    <location>
        <begin position="127"/>
        <end position="344"/>
    </location>
</feature>
<dbReference type="InterPro" id="IPR005804">
    <property type="entry name" value="FA_desaturase_dom"/>
</dbReference>
<keyword evidence="9" id="KW-0408">Iron</keyword>
<gene>
    <name evidence="14" type="ORF">FGO68_gene3839</name>
</gene>
<dbReference type="GO" id="GO:0005886">
    <property type="term" value="C:plasma membrane"/>
    <property type="evidence" value="ECO:0007669"/>
    <property type="project" value="UniProtKB-SubCell"/>
</dbReference>
<keyword evidence="5 12" id="KW-0812">Transmembrane</keyword>
<feature type="transmembrane region" description="Helical" evidence="12">
    <location>
        <begin position="51"/>
        <end position="67"/>
    </location>
</feature>
<evidence type="ECO:0000313" key="14">
    <source>
        <dbReference type="EMBL" id="TNV78476.1"/>
    </source>
</evidence>
<keyword evidence="10" id="KW-0503">Monooxygenase</keyword>
<comment type="similarity">
    <text evidence="2">Belongs to the fatty acid desaturase type 1 family. AlkB subfamily.</text>
</comment>
<comment type="caution">
    <text evidence="14">The sequence shown here is derived from an EMBL/GenBank/DDBJ whole genome shotgun (WGS) entry which is preliminary data.</text>
</comment>
<evidence type="ECO:0000256" key="4">
    <source>
        <dbReference type="ARBA" id="ARBA00022519"/>
    </source>
</evidence>
<evidence type="ECO:0000256" key="5">
    <source>
        <dbReference type="ARBA" id="ARBA00022692"/>
    </source>
</evidence>
<evidence type="ECO:0000256" key="12">
    <source>
        <dbReference type="SAM" id="Phobius"/>
    </source>
</evidence>
<keyword evidence="8" id="KW-0560">Oxidoreductase</keyword>
<organism evidence="14 15">
    <name type="scientific">Halteria grandinella</name>
    <dbReference type="NCBI Taxonomy" id="5974"/>
    <lineage>
        <taxon>Eukaryota</taxon>
        <taxon>Sar</taxon>
        <taxon>Alveolata</taxon>
        <taxon>Ciliophora</taxon>
        <taxon>Intramacronucleata</taxon>
        <taxon>Spirotrichea</taxon>
        <taxon>Stichotrichia</taxon>
        <taxon>Sporadotrichida</taxon>
        <taxon>Halteriidae</taxon>
        <taxon>Halteria</taxon>
    </lineage>
</organism>
<evidence type="ECO:0000256" key="1">
    <source>
        <dbReference type="ARBA" id="ARBA00004429"/>
    </source>
</evidence>
<evidence type="ECO:0000256" key="6">
    <source>
        <dbReference type="ARBA" id="ARBA00022723"/>
    </source>
</evidence>
<dbReference type="Proteomes" id="UP000785679">
    <property type="component" value="Unassembled WGS sequence"/>
</dbReference>
<feature type="transmembrane region" description="Helical" evidence="12">
    <location>
        <begin position="88"/>
        <end position="110"/>
    </location>
</feature>
<dbReference type="GO" id="GO:0046872">
    <property type="term" value="F:metal ion binding"/>
    <property type="evidence" value="ECO:0007669"/>
    <property type="project" value="UniProtKB-KW"/>
</dbReference>
<evidence type="ECO:0000256" key="3">
    <source>
        <dbReference type="ARBA" id="ARBA00022475"/>
    </source>
</evidence>
<name>A0A8J8NQQ3_HALGN</name>
<dbReference type="GO" id="GO:0004497">
    <property type="term" value="F:monooxygenase activity"/>
    <property type="evidence" value="ECO:0007669"/>
    <property type="project" value="UniProtKB-KW"/>
</dbReference>
<feature type="transmembrane region" description="Helical" evidence="12">
    <location>
        <begin position="397"/>
        <end position="418"/>
    </location>
</feature>
<feature type="transmembrane region" description="Helical" evidence="12">
    <location>
        <begin position="122"/>
        <end position="145"/>
    </location>
</feature>
<reference evidence="14" key="1">
    <citation type="submission" date="2019-06" db="EMBL/GenBank/DDBJ databases">
        <authorList>
            <person name="Zheng W."/>
        </authorList>
    </citation>
    <scope>NUCLEOTIDE SEQUENCE</scope>
    <source>
        <strain evidence="14">QDHG01</strain>
    </source>
</reference>
<evidence type="ECO:0000256" key="10">
    <source>
        <dbReference type="ARBA" id="ARBA00023033"/>
    </source>
</evidence>
<dbReference type="PANTHER" id="PTHR38674:SF1">
    <property type="entry name" value="ALKANE 1-MONOOXYGENASE 1"/>
    <property type="match status" value="1"/>
</dbReference>
<evidence type="ECO:0000259" key="13">
    <source>
        <dbReference type="Pfam" id="PF00487"/>
    </source>
</evidence>
<keyword evidence="7 12" id="KW-1133">Transmembrane helix</keyword>
<sequence>MGADNPEPAKQSTITIKEQRAPSWSDVAPFYATVVQQVGFLFLIYINNPSWAIWATFVLIPLLDKFMPEDRKNINPANLKSFEKDWRFNIPLLIGFFLNGAGLLYIMIGISRGTYGATLWDFSILLASCSVVFGVNVPCISHELYHRRNKYFKILGVIGHMKFLSGHIPIYHNEQHHKYTGIKGKDPGFPPRGTTAFDIVEFFGYYGIRETYIFEDQKLKKRGVVSLMNRLLANRVVRYRAIEIVYLIALYLTLGWKAVVFQILFAQMSLTILSTTNLFEHYGLERKVLNADKPNEKKLYEPQGRHHSWDAHASSSMVILFNLQRHSDHHLFVYKPYQILDSVENSPSLPFGYSAGFLCAWCPPVWRAVMDPMLDALERGEKLREEEVKKQKRILDLYFSAVWITFTLLQFFVIGFNLPAY</sequence>
<evidence type="ECO:0000256" key="11">
    <source>
        <dbReference type="ARBA" id="ARBA00023136"/>
    </source>
</evidence>
<dbReference type="InterPro" id="IPR033885">
    <property type="entry name" value="AlkB/XylM"/>
</dbReference>
<dbReference type="Pfam" id="PF00487">
    <property type="entry name" value="FA_desaturase"/>
    <property type="match status" value="1"/>
</dbReference>
<dbReference type="AlphaFoldDB" id="A0A8J8NQQ3"/>
<protein>
    <recommendedName>
        <fullName evidence="13">Fatty acid desaturase domain-containing protein</fullName>
    </recommendedName>
</protein>
<evidence type="ECO:0000256" key="2">
    <source>
        <dbReference type="ARBA" id="ARBA00010823"/>
    </source>
</evidence>
<dbReference type="EMBL" id="RRYP01010287">
    <property type="protein sequence ID" value="TNV78476.1"/>
    <property type="molecule type" value="Genomic_DNA"/>
</dbReference>
<accession>A0A8J8NQQ3</accession>
<keyword evidence="6" id="KW-0479">Metal-binding</keyword>
<proteinExistence type="inferred from homology"/>
<keyword evidence="11 12" id="KW-0472">Membrane</keyword>
<comment type="subcellular location">
    <subcellularLocation>
        <location evidence="1">Cell inner membrane</location>
        <topology evidence="1">Multi-pass membrane protein</topology>
    </subcellularLocation>
</comment>